<dbReference type="GO" id="GO:0003723">
    <property type="term" value="F:RNA binding"/>
    <property type="evidence" value="ECO:0007669"/>
    <property type="project" value="TreeGrafter"/>
</dbReference>
<feature type="region of interest" description="Disordered" evidence="3">
    <location>
        <begin position="488"/>
        <end position="524"/>
    </location>
</feature>
<reference evidence="4 5" key="1">
    <citation type="journal article" date="2007" name="Nature">
        <title>Evolution of genes and genomes on the Drosophila phylogeny.</title>
        <authorList>
            <consortium name="Drosophila 12 Genomes Consortium"/>
            <person name="Clark A.G."/>
            <person name="Eisen M.B."/>
            <person name="Smith D.R."/>
            <person name="Bergman C.M."/>
            <person name="Oliver B."/>
            <person name="Markow T.A."/>
            <person name="Kaufman T.C."/>
            <person name="Kellis M."/>
            <person name="Gelbart W."/>
            <person name="Iyer V.N."/>
            <person name="Pollard D.A."/>
            <person name="Sackton T.B."/>
            <person name="Larracuente A.M."/>
            <person name="Singh N.D."/>
            <person name="Abad J.P."/>
            <person name="Abt D.N."/>
            <person name="Adryan B."/>
            <person name="Aguade M."/>
            <person name="Akashi H."/>
            <person name="Anderson W.W."/>
            <person name="Aquadro C.F."/>
            <person name="Ardell D.H."/>
            <person name="Arguello R."/>
            <person name="Artieri C.G."/>
            <person name="Barbash D.A."/>
            <person name="Barker D."/>
            <person name="Barsanti P."/>
            <person name="Batterham P."/>
            <person name="Batzoglou S."/>
            <person name="Begun D."/>
            <person name="Bhutkar A."/>
            <person name="Blanco E."/>
            <person name="Bosak S.A."/>
            <person name="Bradley R.K."/>
            <person name="Brand A.D."/>
            <person name="Brent M.R."/>
            <person name="Brooks A.N."/>
            <person name="Brown R.H."/>
            <person name="Butlin R.K."/>
            <person name="Caggese C."/>
            <person name="Calvi B.R."/>
            <person name="Bernardo de Carvalho A."/>
            <person name="Caspi A."/>
            <person name="Castrezana S."/>
            <person name="Celniker S.E."/>
            <person name="Chang J.L."/>
            <person name="Chapple C."/>
            <person name="Chatterji S."/>
            <person name="Chinwalla A."/>
            <person name="Civetta A."/>
            <person name="Clifton S.W."/>
            <person name="Comeron J.M."/>
            <person name="Costello J.C."/>
            <person name="Coyne J.A."/>
            <person name="Daub J."/>
            <person name="David R.G."/>
            <person name="Delcher A.L."/>
            <person name="Delehaunty K."/>
            <person name="Do C.B."/>
            <person name="Ebling H."/>
            <person name="Edwards K."/>
            <person name="Eickbush T."/>
            <person name="Evans J.D."/>
            <person name="Filipski A."/>
            <person name="Findeiss S."/>
            <person name="Freyhult E."/>
            <person name="Fulton L."/>
            <person name="Fulton R."/>
            <person name="Garcia A.C."/>
            <person name="Gardiner A."/>
            <person name="Garfield D.A."/>
            <person name="Garvin B.E."/>
            <person name="Gibson G."/>
            <person name="Gilbert D."/>
            <person name="Gnerre S."/>
            <person name="Godfrey J."/>
            <person name="Good R."/>
            <person name="Gotea V."/>
            <person name="Gravely B."/>
            <person name="Greenberg A.J."/>
            <person name="Griffiths-Jones S."/>
            <person name="Gross S."/>
            <person name="Guigo R."/>
            <person name="Gustafson E.A."/>
            <person name="Haerty W."/>
            <person name="Hahn M.W."/>
            <person name="Halligan D.L."/>
            <person name="Halpern A.L."/>
            <person name="Halter G.M."/>
            <person name="Han M.V."/>
            <person name="Heger A."/>
            <person name="Hillier L."/>
            <person name="Hinrichs A.S."/>
            <person name="Holmes I."/>
            <person name="Hoskins R.A."/>
            <person name="Hubisz M.J."/>
            <person name="Hultmark D."/>
            <person name="Huntley M.A."/>
            <person name="Jaffe D.B."/>
            <person name="Jagadeeshan S."/>
            <person name="Jeck W.R."/>
            <person name="Johnson J."/>
            <person name="Jones C.D."/>
            <person name="Jordan W.C."/>
            <person name="Karpen G.H."/>
            <person name="Kataoka E."/>
            <person name="Keightley P.D."/>
            <person name="Kheradpour P."/>
            <person name="Kirkness E.F."/>
            <person name="Koerich L.B."/>
            <person name="Kristiansen K."/>
            <person name="Kudrna D."/>
            <person name="Kulathinal R.J."/>
            <person name="Kumar S."/>
            <person name="Kwok R."/>
            <person name="Lander E."/>
            <person name="Langley C.H."/>
            <person name="Lapoint R."/>
            <person name="Lazzaro B.P."/>
            <person name="Lee S.J."/>
            <person name="Levesque L."/>
            <person name="Li R."/>
            <person name="Lin C.F."/>
            <person name="Lin M.F."/>
            <person name="Lindblad-Toh K."/>
            <person name="Llopart A."/>
            <person name="Long M."/>
            <person name="Low L."/>
            <person name="Lozovsky E."/>
            <person name="Lu J."/>
            <person name="Luo M."/>
            <person name="Machado C.A."/>
            <person name="Makalowski W."/>
            <person name="Marzo M."/>
            <person name="Matsuda M."/>
            <person name="Matzkin L."/>
            <person name="McAllister B."/>
            <person name="McBride C.S."/>
            <person name="McKernan B."/>
            <person name="McKernan K."/>
            <person name="Mendez-Lago M."/>
            <person name="Minx P."/>
            <person name="Mollenhauer M.U."/>
            <person name="Montooth K."/>
            <person name="Mount S.M."/>
            <person name="Mu X."/>
            <person name="Myers E."/>
            <person name="Negre B."/>
            <person name="Newfeld S."/>
            <person name="Nielsen R."/>
            <person name="Noor M.A."/>
            <person name="O'Grady P."/>
            <person name="Pachter L."/>
            <person name="Papaceit M."/>
            <person name="Parisi M.J."/>
            <person name="Parisi M."/>
            <person name="Parts L."/>
            <person name="Pedersen J.S."/>
            <person name="Pesole G."/>
            <person name="Phillippy A.M."/>
            <person name="Ponting C.P."/>
            <person name="Pop M."/>
            <person name="Porcelli D."/>
            <person name="Powell J.R."/>
            <person name="Prohaska S."/>
            <person name="Pruitt K."/>
            <person name="Puig M."/>
            <person name="Quesneville H."/>
            <person name="Ram K.R."/>
            <person name="Rand D."/>
            <person name="Rasmussen M.D."/>
            <person name="Reed L.K."/>
            <person name="Reenan R."/>
            <person name="Reily A."/>
            <person name="Remington K.A."/>
            <person name="Rieger T.T."/>
            <person name="Ritchie M.G."/>
            <person name="Robin C."/>
            <person name="Rogers Y.H."/>
            <person name="Rohde C."/>
            <person name="Rozas J."/>
            <person name="Rubenfield M.J."/>
            <person name="Ruiz A."/>
            <person name="Russo S."/>
            <person name="Salzberg S.L."/>
            <person name="Sanchez-Gracia A."/>
            <person name="Saranga D.J."/>
            <person name="Sato H."/>
            <person name="Schaeffer S.W."/>
            <person name="Schatz M.C."/>
            <person name="Schlenke T."/>
            <person name="Schwartz R."/>
            <person name="Segarra C."/>
            <person name="Singh R.S."/>
            <person name="Sirot L."/>
            <person name="Sirota M."/>
            <person name="Sisneros N.B."/>
            <person name="Smith C.D."/>
            <person name="Smith T.F."/>
            <person name="Spieth J."/>
            <person name="Stage D.E."/>
            <person name="Stark A."/>
            <person name="Stephan W."/>
            <person name="Strausberg R.L."/>
            <person name="Strempel S."/>
            <person name="Sturgill D."/>
            <person name="Sutton G."/>
            <person name="Sutton G.G."/>
            <person name="Tao W."/>
            <person name="Teichmann S."/>
            <person name="Tobari Y.N."/>
            <person name="Tomimura Y."/>
            <person name="Tsolas J.M."/>
            <person name="Valente V.L."/>
            <person name="Venter E."/>
            <person name="Venter J.C."/>
            <person name="Vicario S."/>
            <person name="Vieira F.G."/>
            <person name="Vilella A.J."/>
            <person name="Villasante A."/>
            <person name="Walenz B."/>
            <person name="Wang J."/>
            <person name="Wasserman M."/>
            <person name="Watts T."/>
            <person name="Wilson D."/>
            <person name="Wilson R.K."/>
            <person name="Wing R.A."/>
            <person name="Wolfner M.F."/>
            <person name="Wong A."/>
            <person name="Wong G.K."/>
            <person name="Wu C.I."/>
            <person name="Wu G."/>
            <person name="Yamamoto D."/>
            <person name="Yang H.P."/>
            <person name="Yang S.P."/>
            <person name="Yorke J.A."/>
            <person name="Yoshida K."/>
            <person name="Zdobnov E."/>
            <person name="Zhang P."/>
            <person name="Zhang Y."/>
            <person name="Zimin A.V."/>
            <person name="Baldwin J."/>
            <person name="Abdouelleil A."/>
            <person name="Abdulkadir J."/>
            <person name="Abebe A."/>
            <person name="Abera B."/>
            <person name="Abreu J."/>
            <person name="Acer S.C."/>
            <person name="Aftuck L."/>
            <person name="Alexander A."/>
            <person name="An P."/>
            <person name="Anderson E."/>
            <person name="Anderson S."/>
            <person name="Arachi H."/>
            <person name="Azer M."/>
            <person name="Bachantsang P."/>
            <person name="Barry A."/>
            <person name="Bayul T."/>
            <person name="Berlin A."/>
            <person name="Bessette D."/>
            <person name="Bloom T."/>
            <person name="Blye J."/>
            <person name="Boguslavskiy L."/>
            <person name="Bonnet C."/>
            <person name="Boukhgalter B."/>
            <person name="Bourzgui I."/>
            <person name="Brown A."/>
            <person name="Cahill P."/>
            <person name="Channer S."/>
            <person name="Cheshatsang Y."/>
            <person name="Chuda L."/>
            <person name="Citroen M."/>
            <person name="Collymore A."/>
            <person name="Cooke P."/>
            <person name="Costello M."/>
            <person name="D'Aco K."/>
            <person name="Daza R."/>
            <person name="De Haan G."/>
            <person name="DeGray S."/>
            <person name="DeMaso C."/>
            <person name="Dhargay N."/>
            <person name="Dooley K."/>
            <person name="Dooley E."/>
            <person name="Doricent M."/>
            <person name="Dorje P."/>
            <person name="Dorjee K."/>
            <person name="Dupes A."/>
            <person name="Elong R."/>
            <person name="Falk J."/>
            <person name="Farina A."/>
            <person name="Faro S."/>
            <person name="Ferguson D."/>
            <person name="Fisher S."/>
            <person name="Foley C.D."/>
            <person name="Franke A."/>
            <person name="Friedrich D."/>
            <person name="Gadbois L."/>
            <person name="Gearin G."/>
            <person name="Gearin C.R."/>
            <person name="Giannoukos G."/>
            <person name="Goode T."/>
            <person name="Graham J."/>
            <person name="Grandbois E."/>
            <person name="Grewal S."/>
            <person name="Gyaltsen K."/>
            <person name="Hafez N."/>
            <person name="Hagos B."/>
            <person name="Hall J."/>
            <person name="Henson C."/>
            <person name="Hollinger A."/>
            <person name="Honan T."/>
            <person name="Huard M.D."/>
            <person name="Hughes L."/>
            <person name="Hurhula B."/>
            <person name="Husby M.E."/>
            <person name="Kamat A."/>
            <person name="Kanga B."/>
            <person name="Kashin S."/>
            <person name="Khazanovich D."/>
            <person name="Kisner P."/>
            <person name="Lance K."/>
            <person name="Lara M."/>
            <person name="Lee W."/>
            <person name="Lennon N."/>
            <person name="Letendre F."/>
            <person name="LeVine R."/>
            <person name="Lipovsky A."/>
            <person name="Liu X."/>
            <person name="Liu J."/>
            <person name="Liu S."/>
            <person name="Lokyitsang T."/>
            <person name="Lokyitsang Y."/>
            <person name="Lubonja R."/>
            <person name="Lui A."/>
            <person name="MacDonald P."/>
            <person name="Magnisalis V."/>
            <person name="Maru K."/>
            <person name="Matthews C."/>
            <person name="McCusker W."/>
            <person name="McDonough S."/>
            <person name="Mehta T."/>
            <person name="Meldrim J."/>
            <person name="Meneus L."/>
            <person name="Mihai O."/>
            <person name="Mihalev A."/>
            <person name="Mihova T."/>
            <person name="Mittelman R."/>
            <person name="Mlenga V."/>
            <person name="Montmayeur A."/>
            <person name="Mulrain L."/>
            <person name="Navidi A."/>
            <person name="Naylor J."/>
            <person name="Negash T."/>
            <person name="Nguyen T."/>
            <person name="Nguyen N."/>
            <person name="Nicol R."/>
            <person name="Norbu C."/>
            <person name="Norbu N."/>
            <person name="Novod N."/>
            <person name="O'Neill B."/>
            <person name="Osman S."/>
            <person name="Markiewicz E."/>
            <person name="Oyono O.L."/>
            <person name="Patti C."/>
            <person name="Phunkhang P."/>
            <person name="Pierre F."/>
            <person name="Priest M."/>
            <person name="Raghuraman S."/>
            <person name="Rege F."/>
            <person name="Reyes R."/>
            <person name="Rise C."/>
            <person name="Rogov P."/>
            <person name="Ross K."/>
            <person name="Ryan E."/>
            <person name="Settipalli S."/>
            <person name="Shea T."/>
            <person name="Sherpa N."/>
            <person name="Shi L."/>
            <person name="Shih D."/>
            <person name="Sparrow T."/>
            <person name="Spaulding J."/>
            <person name="Stalker J."/>
            <person name="Stange-Thomann N."/>
            <person name="Stavropoulos S."/>
            <person name="Stone C."/>
            <person name="Strader C."/>
            <person name="Tesfaye S."/>
            <person name="Thomson T."/>
            <person name="Thoulutsang Y."/>
            <person name="Thoulutsang D."/>
            <person name="Topham K."/>
            <person name="Topping I."/>
            <person name="Tsamla T."/>
            <person name="Vassiliev H."/>
            <person name="Vo A."/>
            <person name="Wangchuk T."/>
            <person name="Wangdi T."/>
            <person name="Weiand M."/>
            <person name="Wilkinson J."/>
            <person name="Wilson A."/>
            <person name="Yadav S."/>
            <person name="Young G."/>
            <person name="Yu Q."/>
            <person name="Zembek L."/>
            <person name="Zhong D."/>
            <person name="Zimmer A."/>
            <person name="Zwirko Z."/>
            <person name="Jaffe D.B."/>
            <person name="Alvarez P."/>
            <person name="Brockman W."/>
            <person name="Butler J."/>
            <person name="Chin C."/>
            <person name="Gnerre S."/>
            <person name="Grabherr M."/>
            <person name="Kleber M."/>
            <person name="Mauceli E."/>
            <person name="MacCallum I."/>
        </authorList>
    </citation>
    <scope>NUCLEOTIDE SEQUENCE [LARGE SCALE GENOMIC DNA]</scope>
    <source>
        <strain evidence="5">MSH-3 / Tucson 14011-0111.49</strain>
    </source>
</reference>
<dbReference type="PANTHER" id="PTHR21551">
    <property type="entry name" value="TOPOISOMERASE II-ASSOCIATED PROTEIN PAT1"/>
    <property type="match status" value="1"/>
</dbReference>
<dbReference type="GO" id="GO:0000932">
    <property type="term" value="C:P-body"/>
    <property type="evidence" value="ECO:0007669"/>
    <property type="project" value="UniProtKB-SubCell"/>
</dbReference>
<evidence type="ECO:0000256" key="3">
    <source>
        <dbReference type="SAM" id="MobiDB-lite"/>
    </source>
</evidence>
<dbReference type="PhylomeDB" id="B4G4L1"/>
<feature type="compositionally biased region" description="Low complexity" evidence="3">
    <location>
        <begin position="90"/>
        <end position="102"/>
    </location>
</feature>
<dbReference type="STRING" id="7234.B4G4L1"/>
<dbReference type="GO" id="GO:0045886">
    <property type="term" value="P:negative regulation of synaptic assembly at neuromuscular junction"/>
    <property type="evidence" value="ECO:0007669"/>
    <property type="project" value="EnsemblMetazoa"/>
</dbReference>
<sequence>MDNSFFGFDTTIPEDEGGDGRIGEEEYDALNDETFGSAINGDWEEAHETLVRLGGNGDKVRKRGGFADRSAFGGFSAGGNGVPRQTNVLSSAPSSSGSTPAPFNAPFPGTRNMEDADLELNLSSMKLDDVDISSFLDSEVGNLSNRINLDSAVWASPPFPNNQPLFQEGFRSAFRPQTQMKIQQEANANLALHHMHPQAGPKISTLEDIERNLIIQQAIPKLQQQQQPKDRKAFDEFSLANRQHVLPSTIPLQQQQQQQPKPQNKAPQISPPRTNLGFHGPHPLPEMLPNPQSQQQLNGLAGNRVPPGFIYPPGLPGSMPQLQQYPLLQQHGACALPPNFPLAGNQRPLPTPHLPTALNNFAMHPSFNAMRAAGLHPAAFMQPAHPLQHPQSRMPPHPLQAANNLLNQQQNSMFNMFNMRHWLIGIQLSQLNTDTPYIDDYYYTVYRERKALQNGQVRHSQAHKDNQLNHPLTQPRGHAQLILVQLGNKNGTRNGHGQNRERRNSENTNTCSTGVSTNNAVSGSGGTNNTLPGYIFSPLKFENSLGKLQYGSVTAPRKIIDADIMGGEASLGDIAGSSATSSMSTMSGVNAKSNAGTPLLPSACCDITPSSMRKSRHILLLIETLYRYLLKLEDLENTDVMATIVLKKKKEAERIAALEQLEMANKTPEERAAEASNPQSINPQLNNKFNYEIETTDALVNKLKSGLAFDKVVAMMNVRKGKILLRRVMPFLTEHSVCWTVWSGVFCSLQTVVKKDKDDPEGVLYALYPEFKKHISKASFETVVTISAAITLNDNKLTGIFCSRFGILSLVALILRAQEIYVSKIDPTLSDANRQEWRKFLAQVASCLTRTIQNQTISAAIESDAIQPLMDHFENFKDLKLDALLALITEARHQID</sequence>
<dbReference type="PANTHER" id="PTHR21551:SF0">
    <property type="entry name" value="PROTEIN ASSOCIATED WITH TOPO II RELATED-1, ISOFORM A"/>
    <property type="match status" value="1"/>
</dbReference>
<evidence type="ECO:0000256" key="1">
    <source>
        <dbReference type="ARBA" id="ARBA00004201"/>
    </source>
</evidence>
<proteinExistence type="predicted"/>
<dbReference type="InterPro" id="IPR039900">
    <property type="entry name" value="Pat1-like"/>
</dbReference>
<feature type="region of interest" description="Disordered" evidence="3">
    <location>
        <begin position="252"/>
        <end position="301"/>
    </location>
</feature>
<feature type="region of interest" description="Disordered" evidence="3">
    <location>
        <begin position="1"/>
        <end position="23"/>
    </location>
</feature>
<dbReference type="EMBL" id="CH479179">
    <property type="protein sequence ID" value="EDW25182.1"/>
    <property type="molecule type" value="Genomic_DNA"/>
</dbReference>
<dbReference type="Proteomes" id="UP000008744">
    <property type="component" value="Unassembled WGS sequence"/>
</dbReference>
<feature type="compositionally biased region" description="Polar residues" evidence="3">
    <location>
        <begin position="511"/>
        <end position="524"/>
    </location>
</feature>
<dbReference type="GO" id="GO:0000290">
    <property type="term" value="P:deadenylation-dependent decapping of nuclear-transcribed mRNA"/>
    <property type="evidence" value="ECO:0007669"/>
    <property type="project" value="EnsemblMetazoa"/>
</dbReference>
<name>B4G4L1_DROPE</name>
<dbReference type="OMA" id="QAPMFRA"/>
<keyword evidence="5" id="KW-1185">Reference proteome</keyword>
<dbReference type="HOGENOM" id="CLU_322955_0_0_1"/>
<dbReference type="eggNOG" id="KOG4592">
    <property type="taxonomic scope" value="Eukaryota"/>
</dbReference>
<gene>
    <name evidence="4" type="primary">Dper\GL24550</name>
    <name evidence="4" type="ORF">Dper_GL24550</name>
</gene>
<dbReference type="AlphaFoldDB" id="B4G4L1"/>
<feature type="region of interest" description="Disordered" evidence="3">
    <location>
        <begin position="74"/>
        <end position="106"/>
    </location>
</feature>
<dbReference type="GO" id="GO:0033962">
    <property type="term" value="P:P-body assembly"/>
    <property type="evidence" value="ECO:0007669"/>
    <property type="project" value="EnsemblMetazoa"/>
</dbReference>
<feature type="compositionally biased region" description="Low complexity" evidence="3">
    <location>
        <begin position="252"/>
        <end position="268"/>
    </location>
</feature>
<keyword evidence="2" id="KW-0963">Cytoplasm</keyword>
<evidence type="ECO:0000313" key="5">
    <source>
        <dbReference type="Proteomes" id="UP000008744"/>
    </source>
</evidence>
<dbReference type="OrthoDB" id="8251691at2759"/>
<feature type="compositionally biased region" description="Polar residues" evidence="3">
    <location>
        <begin position="488"/>
        <end position="497"/>
    </location>
</feature>
<comment type="subcellular location">
    <subcellularLocation>
        <location evidence="1">Cytoplasm</location>
        <location evidence="1">P-body</location>
    </subcellularLocation>
</comment>
<accession>B4G4L1</accession>
<protein>
    <submittedName>
        <fullName evidence="4">GL24550</fullName>
    </submittedName>
</protein>
<evidence type="ECO:0000256" key="2">
    <source>
        <dbReference type="ARBA" id="ARBA00022490"/>
    </source>
</evidence>
<organism evidence="5">
    <name type="scientific">Drosophila persimilis</name>
    <name type="common">Fruit fly</name>
    <dbReference type="NCBI Taxonomy" id="7234"/>
    <lineage>
        <taxon>Eukaryota</taxon>
        <taxon>Metazoa</taxon>
        <taxon>Ecdysozoa</taxon>
        <taxon>Arthropoda</taxon>
        <taxon>Hexapoda</taxon>
        <taxon>Insecta</taxon>
        <taxon>Pterygota</taxon>
        <taxon>Neoptera</taxon>
        <taxon>Endopterygota</taxon>
        <taxon>Diptera</taxon>
        <taxon>Brachycera</taxon>
        <taxon>Muscomorpha</taxon>
        <taxon>Ephydroidea</taxon>
        <taxon>Drosophilidae</taxon>
        <taxon>Drosophila</taxon>
        <taxon>Sophophora</taxon>
    </lineage>
</organism>
<evidence type="ECO:0000313" key="4">
    <source>
        <dbReference type="EMBL" id="EDW25182.1"/>
    </source>
</evidence>